<evidence type="ECO:0000259" key="3">
    <source>
        <dbReference type="Pfam" id="PF13778"/>
    </source>
</evidence>
<dbReference type="RefSeq" id="WP_072748481.1">
    <property type="nucleotide sequence ID" value="NZ_FOHL01000014.1"/>
</dbReference>
<evidence type="ECO:0000313" key="4">
    <source>
        <dbReference type="EMBL" id="SHN77528.1"/>
    </source>
</evidence>
<name>A0A1M7U3I0_9RHOB</name>
<gene>
    <name evidence="4" type="ORF">SAMN05216200_1169</name>
</gene>
<dbReference type="EMBL" id="FRDL01000016">
    <property type="protein sequence ID" value="SHN77528.1"/>
    <property type="molecule type" value="Genomic_DNA"/>
</dbReference>
<dbReference type="AlphaFoldDB" id="A0A1M7U3I0"/>
<feature type="chain" id="PRO_5009929603" description="DUF4174 domain-containing protein" evidence="2">
    <location>
        <begin position="27"/>
        <end position="150"/>
    </location>
</feature>
<keyword evidence="5" id="KW-1185">Reference proteome</keyword>
<organism evidence="4 5">
    <name type="scientific">Oceanicella actignis</name>
    <dbReference type="NCBI Taxonomy" id="1189325"/>
    <lineage>
        <taxon>Bacteria</taxon>
        <taxon>Pseudomonadati</taxon>
        <taxon>Pseudomonadota</taxon>
        <taxon>Alphaproteobacteria</taxon>
        <taxon>Rhodobacterales</taxon>
        <taxon>Paracoccaceae</taxon>
        <taxon>Oceanicella</taxon>
    </lineage>
</organism>
<evidence type="ECO:0000256" key="1">
    <source>
        <dbReference type="ARBA" id="ARBA00022729"/>
    </source>
</evidence>
<sequence length="150" mass="17043">MNQRRRILRALALFAMPFVLSRRSRAQNGGAPEAGADEDPLAPLLWVKRPVIIFADDPGDPRLAHQLAELAREKAELEARDVVVIVDDRKPARRDQASALRRRFRPHGFTVIVLSKDGEVVKRHPDVLSAFDVMRLIDRLPRRLQEMGRG</sequence>
<proteinExistence type="predicted"/>
<accession>A0A1M7U3I0</accession>
<reference evidence="4 5" key="1">
    <citation type="submission" date="2016-12" db="EMBL/GenBank/DDBJ databases">
        <authorList>
            <person name="Song W.-J."/>
            <person name="Kurnit D.M."/>
        </authorList>
    </citation>
    <scope>NUCLEOTIDE SEQUENCE [LARGE SCALE GENOMIC DNA]</scope>
    <source>
        <strain evidence="4 5">CGMCC 1.10808</strain>
    </source>
</reference>
<feature type="signal peptide" evidence="2">
    <location>
        <begin position="1"/>
        <end position="26"/>
    </location>
</feature>
<dbReference type="Pfam" id="PF13778">
    <property type="entry name" value="DUF4174"/>
    <property type="match status" value="1"/>
</dbReference>
<evidence type="ECO:0000313" key="5">
    <source>
        <dbReference type="Proteomes" id="UP000184066"/>
    </source>
</evidence>
<feature type="domain" description="DUF4174" evidence="3">
    <location>
        <begin position="41"/>
        <end position="146"/>
    </location>
</feature>
<dbReference type="STRING" id="1189325.SAMN04488119_1148"/>
<dbReference type="Proteomes" id="UP000184066">
    <property type="component" value="Unassembled WGS sequence"/>
</dbReference>
<dbReference type="InterPro" id="IPR025232">
    <property type="entry name" value="DUF4174"/>
</dbReference>
<keyword evidence="1 2" id="KW-0732">Signal</keyword>
<evidence type="ECO:0000256" key="2">
    <source>
        <dbReference type="SAM" id="SignalP"/>
    </source>
</evidence>
<protein>
    <recommendedName>
        <fullName evidence="3">DUF4174 domain-containing protein</fullName>
    </recommendedName>
</protein>